<organism evidence="2 3">
    <name type="scientific">candidate division TA06 bacterium DG_78</name>
    <dbReference type="NCBI Taxonomy" id="1703772"/>
    <lineage>
        <taxon>Bacteria</taxon>
        <taxon>Bacteria division TA06</taxon>
    </lineage>
</organism>
<dbReference type="Pfam" id="PF13530">
    <property type="entry name" value="SCP2_2"/>
    <property type="match status" value="1"/>
</dbReference>
<dbReference type="PANTHER" id="PTHR37817">
    <property type="entry name" value="N-ACETYLTRANSFERASE EIS"/>
    <property type="match status" value="1"/>
</dbReference>
<reference evidence="2 3" key="1">
    <citation type="journal article" date="2015" name="Microbiome">
        <title>Genomic resolution of linkages in carbon, nitrogen, and sulfur cycling among widespread estuary sediment bacteria.</title>
        <authorList>
            <person name="Baker B.J."/>
            <person name="Lazar C.S."/>
            <person name="Teske A.P."/>
            <person name="Dick G.J."/>
        </authorList>
    </citation>
    <scope>NUCLEOTIDE SEQUENCE [LARGE SCALE GENOMIC DNA]</scope>
    <source>
        <strain evidence="2">DG_78</strain>
    </source>
</reference>
<feature type="domain" description="N-acetyltransferase" evidence="1">
    <location>
        <begin position="2"/>
        <end position="151"/>
    </location>
</feature>
<dbReference type="GO" id="GO:0034069">
    <property type="term" value="F:aminoglycoside N-acetyltransferase activity"/>
    <property type="evidence" value="ECO:0007669"/>
    <property type="project" value="TreeGrafter"/>
</dbReference>
<dbReference type="InterPro" id="IPR036527">
    <property type="entry name" value="SCP2_sterol-bd_dom_sf"/>
</dbReference>
<name>A0A0S7Y8N3_UNCT6</name>
<dbReference type="Proteomes" id="UP000051012">
    <property type="component" value="Unassembled WGS sequence"/>
</dbReference>
<gene>
    <name evidence="2" type="ORF">AMJ52_08990</name>
</gene>
<dbReference type="InterPro" id="IPR025559">
    <property type="entry name" value="Eis_dom"/>
</dbReference>
<dbReference type="InterPro" id="IPR016181">
    <property type="entry name" value="Acyl_CoA_acyltransferase"/>
</dbReference>
<evidence type="ECO:0000259" key="1">
    <source>
        <dbReference type="PROSITE" id="PS51186"/>
    </source>
</evidence>
<dbReference type="AlphaFoldDB" id="A0A0S7Y8N3"/>
<dbReference type="InterPro" id="IPR000182">
    <property type="entry name" value="GNAT_dom"/>
</dbReference>
<dbReference type="PANTHER" id="PTHR37817:SF1">
    <property type="entry name" value="N-ACETYLTRANSFERASE EIS"/>
    <property type="match status" value="1"/>
</dbReference>
<accession>A0A0S7Y8N3</accession>
<dbReference type="InterPro" id="IPR051554">
    <property type="entry name" value="Acetyltransferase_Eis"/>
</dbReference>
<dbReference type="PROSITE" id="PS51186">
    <property type="entry name" value="GNAT"/>
    <property type="match status" value="1"/>
</dbReference>
<evidence type="ECO:0000313" key="3">
    <source>
        <dbReference type="Proteomes" id="UP000051012"/>
    </source>
</evidence>
<dbReference type="EMBL" id="LJNI01000138">
    <property type="protein sequence ID" value="KPJ71143.1"/>
    <property type="molecule type" value="Genomic_DNA"/>
</dbReference>
<sequence>MSQIRTLRSKDFNDFLVIVANAYPGFKIDTDEKIAKLKKRLIKLQKYDPTVNFYGLFRHGELLGGMRFHDFTMNLFSIKTKVGGIGLIAVDLLHKKEKVCKELVSYFLHHYQKKGACLTALYPFRPDFYRNMGFGYGTKMNRYKVKPRNLPRGDSKDHITFLHKKDMQAIIDCYNRYFKKTHGMMEKTKFELGWLTNPTMKVVGYKSKNKIWGYVVFSFKPETADNFISNNIHIKELIYESKKVFSELLTFLHTQADQISHIIFNTQDEFFHHLLSDPRDPSYTLFEPVAHETNTQGIGIMYRVIDTKGIFKILKSHNFGNQTCVLKISIHDSFLNNNDGSTRIHFINGKPHLLTKGKHDVEIHLNISDFSSLIMGVVSFKRLYEYGLAEISHTEYINAVNRLFMTDEKPQCTTLF</sequence>
<evidence type="ECO:0000313" key="2">
    <source>
        <dbReference type="EMBL" id="KPJ71143.1"/>
    </source>
</evidence>
<dbReference type="Gene3D" id="3.40.630.30">
    <property type="match status" value="2"/>
</dbReference>
<dbReference type="Pfam" id="PF13527">
    <property type="entry name" value="Acetyltransf_9"/>
    <property type="match status" value="1"/>
</dbReference>
<dbReference type="InterPro" id="IPR041380">
    <property type="entry name" value="Acetyltransf_17"/>
</dbReference>
<proteinExistence type="predicted"/>
<dbReference type="Gene3D" id="3.30.1050.10">
    <property type="entry name" value="SCP2 sterol-binding domain"/>
    <property type="match status" value="1"/>
</dbReference>
<dbReference type="SUPFAM" id="SSF55729">
    <property type="entry name" value="Acyl-CoA N-acyltransferases (Nat)"/>
    <property type="match status" value="1"/>
</dbReference>
<dbReference type="SUPFAM" id="SSF55718">
    <property type="entry name" value="SCP-like"/>
    <property type="match status" value="1"/>
</dbReference>
<protein>
    <recommendedName>
        <fullName evidence="1">N-acetyltransferase domain-containing protein</fullName>
    </recommendedName>
</protein>
<comment type="caution">
    <text evidence="2">The sequence shown here is derived from an EMBL/GenBank/DDBJ whole genome shotgun (WGS) entry which is preliminary data.</text>
</comment>
<dbReference type="PATRIC" id="fig|1703772.3.peg.1005"/>
<dbReference type="Pfam" id="PF17668">
    <property type="entry name" value="Acetyltransf_17"/>
    <property type="match status" value="1"/>
</dbReference>
<dbReference type="GO" id="GO:0030649">
    <property type="term" value="P:aminoglycoside antibiotic catabolic process"/>
    <property type="evidence" value="ECO:0007669"/>
    <property type="project" value="TreeGrafter"/>
</dbReference>